<evidence type="ECO:0000259" key="2">
    <source>
        <dbReference type="Pfam" id="PF05699"/>
    </source>
</evidence>
<dbReference type="Proteomes" id="UP000316079">
    <property type="component" value="Unassembled WGS sequence"/>
</dbReference>
<dbReference type="PANTHER" id="PTHR46880">
    <property type="entry name" value="RAS-ASSOCIATING DOMAIN-CONTAINING PROTEIN"/>
    <property type="match status" value="1"/>
</dbReference>
<comment type="caution">
    <text evidence="3">The sequence shown here is derived from an EMBL/GenBank/DDBJ whole genome shotgun (WGS) entry which is preliminary data.</text>
</comment>
<proteinExistence type="predicted"/>
<evidence type="ECO:0000313" key="4">
    <source>
        <dbReference type="Proteomes" id="UP000316079"/>
    </source>
</evidence>
<sequence length="341" mass="38854">MGQLYDLLHLIWKTYHFSPKSVRELRVIGADLGVNVLMPSGVKGTRWLPHVSRALETFLKPGQFTAVKKSMEDATFVAFCHFIADMFSGISKFSLLLQRNEIILPQAVCNLEKLLVTTEAMVARPKPNGKLSEFLADMRLQRRQQQDDRESASESDTTKAVKCFKIFNHDSWPENQEDLVDHGADDLAFLLDHFSTVLRRNGVSTELAKEEFVGLKLLIARMFKDKTYLSLWELMMTREPYCSEYKNILHLVHIMLVLPVSAAVCERGFSAQKRIKSDSRASLHSDTVEDLIRISVEGPSLEDFDARESVARWFSQGQRSRRPNYGSWPSEGHVTAMEDSP</sequence>
<keyword evidence="4" id="KW-1185">Reference proteome</keyword>
<dbReference type="InterPro" id="IPR012337">
    <property type="entry name" value="RNaseH-like_sf"/>
</dbReference>
<dbReference type="SUPFAM" id="SSF53098">
    <property type="entry name" value="Ribonuclease H-like"/>
    <property type="match status" value="1"/>
</dbReference>
<dbReference type="STRING" id="623744.A0A553RN67"/>
<dbReference type="PANTHER" id="PTHR46880:SF5">
    <property type="entry name" value="DUF4371 DOMAIN-CONTAINING PROTEIN"/>
    <property type="match status" value="1"/>
</dbReference>
<protein>
    <recommendedName>
        <fullName evidence="2">HAT C-terminal dimerisation domain-containing protein</fullName>
    </recommendedName>
</protein>
<evidence type="ECO:0000313" key="3">
    <source>
        <dbReference type="EMBL" id="TRZ03620.1"/>
    </source>
</evidence>
<feature type="domain" description="HAT C-terminal dimerisation" evidence="2">
    <location>
        <begin position="229"/>
        <end position="292"/>
    </location>
</feature>
<dbReference type="EMBL" id="SRMA01004929">
    <property type="protein sequence ID" value="TRZ03620.1"/>
    <property type="molecule type" value="Genomic_DNA"/>
</dbReference>
<dbReference type="GO" id="GO:0046983">
    <property type="term" value="F:protein dimerization activity"/>
    <property type="evidence" value="ECO:0007669"/>
    <property type="project" value="InterPro"/>
</dbReference>
<gene>
    <name evidence="3" type="ORF">DNTS_001834</name>
</gene>
<evidence type="ECO:0000256" key="1">
    <source>
        <dbReference type="SAM" id="MobiDB-lite"/>
    </source>
</evidence>
<name>A0A553RN67_9TELE</name>
<dbReference type="InterPro" id="IPR008906">
    <property type="entry name" value="HATC_C_dom"/>
</dbReference>
<feature type="region of interest" description="Disordered" evidence="1">
    <location>
        <begin position="316"/>
        <end position="341"/>
    </location>
</feature>
<organism evidence="3 4">
    <name type="scientific">Danionella cerebrum</name>
    <dbReference type="NCBI Taxonomy" id="2873325"/>
    <lineage>
        <taxon>Eukaryota</taxon>
        <taxon>Metazoa</taxon>
        <taxon>Chordata</taxon>
        <taxon>Craniata</taxon>
        <taxon>Vertebrata</taxon>
        <taxon>Euteleostomi</taxon>
        <taxon>Actinopterygii</taxon>
        <taxon>Neopterygii</taxon>
        <taxon>Teleostei</taxon>
        <taxon>Ostariophysi</taxon>
        <taxon>Cypriniformes</taxon>
        <taxon>Danionidae</taxon>
        <taxon>Danioninae</taxon>
        <taxon>Danionella</taxon>
    </lineage>
</organism>
<reference evidence="3 4" key="1">
    <citation type="journal article" date="2019" name="Sci. Data">
        <title>Hybrid genome assembly and annotation of Danionella translucida.</title>
        <authorList>
            <person name="Kadobianskyi M."/>
            <person name="Schulze L."/>
            <person name="Schuelke M."/>
            <person name="Judkewitz B."/>
        </authorList>
    </citation>
    <scope>NUCLEOTIDE SEQUENCE [LARGE SCALE GENOMIC DNA]</scope>
    <source>
        <strain evidence="3 4">Bolton</strain>
    </source>
</reference>
<dbReference type="Pfam" id="PF05699">
    <property type="entry name" value="Dimer_Tnp_hAT"/>
    <property type="match status" value="1"/>
</dbReference>
<dbReference type="AlphaFoldDB" id="A0A553RN67"/>
<accession>A0A553RN67</accession>
<dbReference type="OrthoDB" id="8551997at2759"/>